<keyword evidence="7" id="KW-1185">Reference proteome</keyword>
<organism evidence="6 7">
    <name type="scientific">Geomonas terrae</name>
    <dbReference type="NCBI Taxonomy" id="2562681"/>
    <lineage>
        <taxon>Bacteria</taxon>
        <taxon>Pseudomonadati</taxon>
        <taxon>Thermodesulfobacteriota</taxon>
        <taxon>Desulfuromonadia</taxon>
        <taxon>Geobacterales</taxon>
        <taxon>Geobacteraceae</taxon>
        <taxon>Geomonas</taxon>
    </lineage>
</organism>
<reference evidence="6 7" key="1">
    <citation type="submission" date="2019-04" db="EMBL/GenBank/DDBJ databases">
        <title>Geobacter oryzae sp. nov., ferric-reducing bacteria isolated from paddy soil.</title>
        <authorList>
            <person name="Xu Z."/>
            <person name="Masuda Y."/>
            <person name="Itoh H."/>
            <person name="Senoo K."/>
        </authorList>
    </citation>
    <scope>NUCLEOTIDE SEQUENCE [LARGE SCALE GENOMIC DNA]</scope>
    <source>
        <strain evidence="6 7">Red111</strain>
    </source>
</reference>
<evidence type="ECO:0000256" key="3">
    <source>
        <dbReference type="PROSITE-ProRule" id="PRU00169"/>
    </source>
</evidence>
<dbReference type="SMART" id="SM00448">
    <property type="entry name" value="REC"/>
    <property type="match status" value="1"/>
</dbReference>
<dbReference type="NCBIfam" id="TIGR00254">
    <property type="entry name" value="GGDEF"/>
    <property type="match status" value="1"/>
</dbReference>
<dbReference type="InterPro" id="IPR000160">
    <property type="entry name" value="GGDEF_dom"/>
</dbReference>
<dbReference type="GO" id="GO:1902201">
    <property type="term" value="P:negative regulation of bacterial-type flagellum-dependent cell motility"/>
    <property type="evidence" value="ECO:0007669"/>
    <property type="project" value="TreeGrafter"/>
</dbReference>
<evidence type="ECO:0000259" key="4">
    <source>
        <dbReference type="PROSITE" id="PS50110"/>
    </source>
</evidence>
<dbReference type="InterPro" id="IPR001789">
    <property type="entry name" value="Sig_transdc_resp-reg_receiver"/>
</dbReference>
<dbReference type="InterPro" id="IPR050469">
    <property type="entry name" value="Diguanylate_Cyclase"/>
</dbReference>
<dbReference type="PANTHER" id="PTHR45138">
    <property type="entry name" value="REGULATORY COMPONENTS OF SENSORY TRANSDUCTION SYSTEM"/>
    <property type="match status" value="1"/>
</dbReference>
<dbReference type="CDD" id="cd19920">
    <property type="entry name" value="REC_PA4781-like"/>
    <property type="match status" value="1"/>
</dbReference>
<dbReference type="Gene3D" id="3.30.70.270">
    <property type="match status" value="1"/>
</dbReference>
<gene>
    <name evidence="6" type="ORF">E4633_18140</name>
</gene>
<dbReference type="CDD" id="cd01949">
    <property type="entry name" value="GGDEF"/>
    <property type="match status" value="1"/>
</dbReference>
<feature type="modified residue" description="4-aspartylphosphate" evidence="3">
    <location>
        <position position="59"/>
    </location>
</feature>
<dbReference type="SUPFAM" id="SSF52172">
    <property type="entry name" value="CheY-like"/>
    <property type="match status" value="1"/>
</dbReference>
<dbReference type="PROSITE" id="PS50110">
    <property type="entry name" value="RESPONSE_REGULATORY"/>
    <property type="match status" value="1"/>
</dbReference>
<protein>
    <recommendedName>
        <fullName evidence="1">diguanylate cyclase</fullName>
        <ecNumber evidence="1">2.7.7.65</ecNumber>
    </recommendedName>
</protein>
<proteinExistence type="predicted"/>
<dbReference type="EC" id="2.7.7.65" evidence="1"/>
<accession>A0A4S1CD35</accession>
<dbReference type="AlphaFoldDB" id="A0A4S1CD35"/>
<dbReference type="Pfam" id="PF00072">
    <property type="entry name" value="Response_reg"/>
    <property type="match status" value="1"/>
</dbReference>
<dbReference type="FunFam" id="3.30.70.270:FF:000001">
    <property type="entry name" value="Diguanylate cyclase domain protein"/>
    <property type="match status" value="1"/>
</dbReference>
<dbReference type="InterPro" id="IPR029787">
    <property type="entry name" value="Nucleotide_cyclase"/>
</dbReference>
<dbReference type="Gene3D" id="3.40.50.2300">
    <property type="match status" value="1"/>
</dbReference>
<evidence type="ECO:0000259" key="5">
    <source>
        <dbReference type="PROSITE" id="PS50887"/>
    </source>
</evidence>
<dbReference type="InterPro" id="IPR011006">
    <property type="entry name" value="CheY-like_superfamily"/>
</dbReference>
<dbReference type="GO" id="GO:0000160">
    <property type="term" value="P:phosphorelay signal transduction system"/>
    <property type="evidence" value="ECO:0007669"/>
    <property type="project" value="InterPro"/>
</dbReference>
<evidence type="ECO:0000256" key="1">
    <source>
        <dbReference type="ARBA" id="ARBA00012528"/>
    </source>
</evidence>
<dbReference type="Pfam" id="PF00990">
    <property type="entry name" value="GGDEF"/>
    <property type="match status" value="1"/>
</dbReference>
<comment type="caution">
    <text evidence="6">The sequence shown here is derived from an EMBL/GenBank/DDBJ whole genome shotgun (WGS) entry which is preliminary data.</text>
</comment>
<evidence type="ECO:0000313" key="7">
    <source>
        <dbReference type="Proteomes" id="UP000306416"/>
    </source>
</evidence>
<dbReference type="EMBL" id="SRSC01000004">
    <property type="protein sequence ID" value="TGU70906.1"/>
    <property type="molecule type" value="Genomic_DNA"/>
</dbReference>
<evidence type="ECO:0000313" key="6">
    <source>
        <dbReference type="EMBL" id="TGU70906.1"/>
    </source>
</evidence>
<dbReference type="InterPro" id="IPR043128">
    <property type="entry name" value="Rev_trsase/Diguanyl_cyclase"/>
</dbReference>
<dbReference type="GO" id="GO:0005886">
    <property type="term" value="C:plasma membrane"/>
    <property type="evidence" value="ECO:0007669"/>
    <property type="project" value="TreeGrafter"/>
</dbReference>
<name>A0A4S1CD35_9BACT</name>
<feature type="domain" description="Response regulatory" evidence="4">
    <location>
        <begin position="11"/>
        <end position="126"/>
    </location>
</feature>
<dbReference type="Proteomes" id="UP000306416">
    <property type="component" value="Unassembled WGS sequence"/>
</dbReference>
<dbReference type="SUPFAM" id="SSF55073">
    <property type="entry name" value="Nucleotide cyclase"/>
    <property type="match status" value="1"/>
</dbReference>
<dbReference type="GO" id="GO:0052621">
    <property type="term" value="F:diguanylate cyclase activity"/>
    <property type="evidence" value="ECO:0007669"/>
    <property type="project" value="UniProtKB-EC"/>
</dbReference>
<evidence type="ECO:0000256" key="2">
    <source>
        <dbReference type="ARBA" id="ARBA00034247"/>
    </source>
</evidence>
<keyword evidence="3" id="KW-0597">Phosphoprotein</keyword>
<dbReference type="RefSeq" id="WP_135872344.1">
    <property type="nucleotide sequence ID" value="NZ_SRSC01000004.1"/>
</dbReference>
<dbReference type="PANTHER" id="PTHR45138:SF9">
    <property type="entry name" value="DIGUANYLATE CYCLASE DGCM-RELATED"/>
    <property type="match status" value="1"/>
</dbReference>
<dbReference type="SMART" id="SM00267">
    <property type="entry name" value="GGDEF"/>
    <property type="match status" value="1"/>
</dbReference>
<dbReference type="GO" id="GO:0043709">
    <property type="term" value="P:cell adhesion involved in single-species biofilm formation"/>
    <property type="evidence" value="ECO:0007669"/>
    <property type="project" value="TreeGrafter"/>
</dbReference>
<dbReference type="PROSITE" id="PS50887">
    <property type="entry name" value="GGDEF"/>
    <property type="match status" value="1"/>
</dbReference>
<sequence length="323" mass="36530">MNLRSQMKRHKILIVDDTAANIEILYKILKDNYDVLFAKSGADGIRMVQEQHPDLVLLDIMMPDMDGYEVCSLLKQDRATARIPVVFVTAMGNDEDEARGLELGAIDYLTKPIRPHIVQARVRNHLELKHRGDLLERLTRELEEKNRTLDVLARKDGLTGVSNRRHFDEVLQSEVQRAMRNSRNLSLILCDIDHFKRFNDLYGHMAGDKCLQLMGEILRDTFKRAGEVVSRYGGEEFTIILPDTSAELAGHMAERLRLALLSQALPHGHSEHHVVTLSAGVAGTLVERANTMEWFLGRADQALYRSKAEGRNRVTVAAAEADD</sequence>
<comment type="catalytic activity">
    <reaction evidence="2">
        <text>2 GTP = 3',3'-c-di-GMP + 2 diphosphate</text>
        <dbReference type="Rhea" id="RHEA:24898"/>
        <dbReference type="ChEBI" id="CHEBI:33019"/>
        <dbReference type="ChEBI" id="CHEBI:37565"/>
        <dbReference type="ChEBI" id="CHEBI:58805"/>
        <dbReference type="EC" id="2.7.7.65"/>
    </reaction>
</comment>
<feature type="domain" description="GGDEF" evidence="5">
    <location>
        <begin position="183"/>
        <end position="319"/>
    </location>
</feature>